<reference evidence="2 3" key="1">
    <citation type="submission" date="2018-08" db="EMBL/GenBank/DDBJ databases">
        <title>Hydrogenophaga sp. LA-38 isolated from sludge.</title>
        <authorList>
            <person name="Im W.-T."/>
        </authorList>
    </citation>
    <scope>NUCLEOTIDE SEQUENCE [LARGE SCALE GENOMIC DNA]</scope>
    <source>
        <strain evidence="2 3">LA-38</strain>
    </source>
</reference>
<accession>A0A372EQD2</accession>
<gene>
    <name evidence="2" type="ORF">DY262_03155</name>
</gene>
<evidence type="ECO:0000256" key="1">
    <source>
        <dbReference type="SAM" id="Phobius"/>
    </source>
</evidence>
<protein>
    <submittedName>
        <fullName evidence="2">DUF2189 domain-containing protein</fullName>
    </submittedName>
</protein>
<keyword evidence="1" id="KW-0472">Membrane</keyword>
<proteinExistence type="predicted"/>
<feature type="transmembrane region" description="Helical" evidence="1">
    <location>
        <begin position="53"/>
        <end position="77"/>
    </location>
</feature>
<dbReference type="Proteomes" id="UP000261931">
    <property type="component" value="Unassembled WGS sequence"/>
</dbReference>
<organism evidence="2 3">
    <name type="scientific">Hydrogenophaga borbori</name>
    <dbReference type="NCBI Taxonomy" id="2294117"/>
    <lineage>
        <taxon>Bacteria</taxon>
        <taxon>Pseudomonadati</taxon>
        <taxon>Pseudomonadota</taxon>
        <taxon>Betaproteobacteria</taxon>
        <taxon>Burkholderiales</taxon>
        <taxon>Comamonadaceae</taxon>
        <taxon>Hydrogenophaga</taxon>
    </lineage>
</organism>
<dbReference type="EMBL" id="QVLS01000001">
    <property type="protein sequence ID" value="RFP82833.1"/>
    <property type="molecule type" value="Genomic_DNA"/>
</dbReference>
<keyword evidence="1" id="KW-0812">Transmembrane</keyword>
<evidence type="ECO:0000313" key="2">
    <source>
        <dbReference type="EMBL" id="RFP82833.1"/>
    </source>
</evidence>
<feature type="transmembrane region" description="Helical" evidence="1">
    <location>
        <begin position="154"/>
        <end position="178"/>
    </location>
</feature>
<feature type="transmembrane region" description="Helical" evidence="1">
    <location>
        <begin position="24"/>
        <end position="46"/>
    </location>
</feature>
<feature type="transmembrane region" description="Helical" evidence="1">
    <location>
        <begin position="106"/>
        <end position="133"/>
    </location>
</feature>
<sequence length="248" mass="26291">MAETIPPITPRSCLRWLALGWRDLWAQPLPGLLHGALIAGFGLLLLTLARDRFWLLAGAFSGFLIVAPILATGLYVVSQALAAGRRAPLSEVLGLWRSGDGRLVRFGLLLALAGTGWVLTSAGLITLASPVPIEKPLDFLRYVVLAPEPGLFEVWLLQGALLAAPVYASTVVALPMLVARPVPVHTAVGASWRAVASHPLTLTLWAVLIAALVALGMGLAMLGLVVAIPWLAHASWHAGRELLADAER</sequence>
<dbReference type="AlphaFoldDB" id="A0A372EQD2"/>
<feature type="transmembrane region" description="Helical" evidence="1">
    <location>
        <begin position="202"/>
        <end position="232"/>
    </location>
</feature>
<keyword evidence="3" id="KW-1185">Reference proteome</keyword>
<dbReference type="Pfam" id="PF09955">
    <property type="entry name" value="DUF2189"/>
    <property type="match status" value="1"/>
</dbReference>
<name>A0A372EQD2_9BURK</name>
<dbReference type="RefSeq" id="WP_116957501.1">
    <property type="nucleotide sequence ID" value="NZ_QVLS01000001.1"/>
</dbReference>
<evidence type="ECO:0000313" key="3">
    <source>
        <dbReference type="Proteomes" id="UP000261931"/>
    </source>
</evidence>
<dbReference type="InterPro" id="IPR018692">
    <property type="entry name" value="DUF2189"/>
</dbReference>
<comment type="caution">
    <text evidence="2">The sequence shown here is derived from an EMBL/GenBank/DDBJ whole genome shotgun (WGS) entry which is preliminary data.</text>
</comment>
<keyword evidence="1" id="KW-1133">Transmembrane helix</keyword>